<evidence type="ECO:0000256" key="1">
    <source>
        <dbReference type="SAM" id="MobiDB-lite"/>
    </source>
</evidence>
<name>A0A919XJ89_9BACL</name>
<evidence type="ECO:0008006" key="4">
    <source>
        <dbReference type="Google" id="ProtNLM"/>
    </source>
</evidence>
<proteinExistence type="predicted"/>
<dbReference type="Proteomes" id="UP000679779">
    <property type="component" value="Unassembled WGS sequence"/>
</dbReference>
<evidence type="ECO:0000313" key="3">
    <source>
        <dbReference type="Proteomes" id="UP000679779"/>
    </source>
</evidence>
<protein>
    <recommendedName>
        <fullName evidence="4">Lipoprotein</fullName>
    </recommendedName>
</protein>
<reference evidence="2" key="1">
    <citation type="submission" date="2021-03" db="EMBL/GenBank/DDBJ databases">
        <title>Antimicrobial resistance genes in bacteria isolated from Japanese honey, and their potential for conferring macrolide and lincosamide resistance in the American foulbrood pathogen Paenibacillus larvae.</title>
        <authorList>
            <person name="Okamoto M."/>
            <person name="Kumagai M."/>
            <person name="Kanamori H."/>
            <person name="Takamatsu D."/>
        </authorList>
    </citation>
    <scope>NUCLEOTIDE SEQUENCE</scope>
    <source>
        <strain evidence="2">J2TS6</strain>
    </source>
</reference>
<organism evidence="2 3">
    <name type="scientific">Paenibacillus albilobatus</name>
    <dbReference type="NCBI Taxonomy" id="2716884"/>
    <lineage>
        <taxon>Bacteria</taxon>
        <taxon>Bacillati</taxon>
        <taxon>Bacillota</taxon>
        <taxon>Bacilli</taxon>
        <taxon>Bacillales</taxon>
        <taxon>Paenibacillaceae</taxon>
        <taxon>Paenibacillus</taxon>
    </lineage>
</organism>
<dbReference type="AlphaFoldDB" id="A0A919XJ89"/>
<gene>
    <name evidence="2" type="ORF">J2TS6_24340</name>
</gene>
<feature type="region of interest" description="Disordered" evidence="1">
    <location>
        <begin position="202"/>
        <end position="222"/>
    </location>
</feature>
<sequence>MIFMIKSLGNRLLIIFLIIALLSGCSIAKKQIVPQDVDPAAILHGIYNFENIKSVKSVSQVPLNEISKLADDIDIHYQYAFMVKGAVDQQNNPFPDMLYVIAAIENRREHGEMDIYKVEGNINGNYSLLRPRYHLFDVNVCYGKTKSECNPKKHPPYEAIGITFELDKFKDFRPKKKNTVNIEIGFAFGKSKNELRGNFFNDAGPQKTGGKWDPLELPADFN</sequence>
<accession>A0A919XJ89</accession>
<dbReference type="PROSITE" id="PS51257">
    <property type="entry name" value="PROKAR_LIPOPROTEIN"/>
    <property type="match status" value="1"/>
</dbReference>
<evidence type="ECO:0000313" key="2">
    <source>
        <dbReference type="EMBL" id="GIO31293.1"/>
    </source>
</evidence>
<keyword evidence="3" id="KW-1185">Reference proteome</keyword>
<dbReference type="EMBL" id="BORQ01000002">
    <property type="protein sequence ID" value="GIO31293.1"/>
    <property type="molecule type" value="Genomic_DNA"/>
</dbReference>
<comment type="caution">
    <text evidence="2">The sequence shown here is derived from an EMBL/GenBank/DDBJ whole genome shotgun (WGS) entry which is preliminary data.</text>
</comment>